<dbReference type="EMBL" id="UINC01231479">
    <property type="protein sequence ID" value="SVE64025.1"/>
    <property type="molecule type" value="Genomic_DNA"/>
</dbReference>
<accession>A0A383F6M8</accession>
<name>A0A383F6M8_9ZZZZ</name>
<reference evidence="1" key="1">
    <citation type="submission" date="2018-05" db="EMBL/GenBank/DDBJ databases">
        <authorList>
            <person name="Lanie J.A."/>
            <person name="Ng W.-L."/>
            <person name="Kazmierczak K.M."/>
            <person name="Andrzejewski T.M."/>
            <person name="Davidsen T.M."/>
            <person name="Wayne K.J."/>
            <person name="Tettelin H."/>
            <person name="Glass J.I."/>
            <person name="Rusch D."/>
            <person name="Podicherti R."/>
            <person name="Tsui H.-C.T."/>
            <person name="Winkler M.E."/>
        </authorList>
    </citation>
    <scope>NUCLEOTIDE SEQUENCE</scope>
</reference>
<evidence type="ECO:0000313" key="1">
    <source>
        <dbReference type="EMBL" id="SVE64025.1"/>
    </source>
</evidence>
<dbReference type="AlphaFoldDB" id="A0A383F6M8"/>
<proteinExistence type="predicted"/>
<protein>
    <submittedName>
        <fullName evidence="1">Uncharacterized protein</fullName>
    </submittedName>
</protein>
<organism evidence="1">
    <name type="scientific">marine metagenome</name>
    <dbReference type="NCBI Taxonomy" id="408172"/>
    <lineage>
        <taxon>unclassified sequences</taxon>
        <taxon>metagenomes</taxon>
        <taxon>ecological metagenomes</taxon>
    </lineage>
</organism>
<sequence>MKTCIRNSNPYRGAIRCGVYLIRKSALISGSVKRRDAVVIGGTIVYTVVRPGNHGVR</sequence>
<gene>
    <name evidence="1" type="ORF">METZ01_LOCUS516879</name>
</gene>